<protein>
    <submittedName>
        <fullName evidence="1">Uncharacterized protein</fullName>
    </submittedName>
</protein>
<sequence>MLKTSRLFLSTAFRQHSEINAAAPNVLLKLSSEESLFAKRLGFSVDDSSFSCNPTDGSIVSPHFIIQTLTHKTYRDGRAFFETLPAAKYVETLKDPAKISIKDLLVQNQGNISMQKCISFLDIPATKTGIAKVVAEETIYASIGAILLRKGAQQARAFLSTFA</sequence>
<comment type="caution">
    <text evidence="1">The sequence shown here is derived from an EMBL/GenBank/DDBJ whole genome shotgun (WGS) entry which is preliminary data.</text>
</comment>
<name>A0A098VUZ6_9MICR</name>
<proteinExistence type="predicted"/>
<accession>A0A098VUZ6</accession>
<dbReference type="GeneID" id="25258352"/>
<dbReference type="EMBL" id="JMKJ01000042">
    <property type="protein sequence ID" value="KGG52760.1"/>
    <property type="molecule type" value="Genomic_DNA"/>
</dbReference>
<evidence type="ECO:0000313" key="2">
    <source>
        <dbReference type="Proteomes" id="UP000029725"/>
    </source>
</evidence>
<dbReference type="VEuPathDB" id="MicrosporidiaDB:DI09_138p40"/>
<dbReference type="HOGENOM" id="CLU_1627483_0_0_1"/>
<keyword evidence="2" id="KW-1185">Reference proteome</keyword>
<evidence type="ECO:0000313" key="1">
    <source>
        <dbReference type="EMBL" id="KGG52760.1"/>
    </source>
</evidence>
<dbReference type="RefSeq" id="XP_013239196.1">
    <property type="nucleotide sequence ID" value="XM_013383742.1"/>
</dbReference>
<reference evidence="1 2" key="1">
    <citation type="submission" date="2014-04" db="EMBL/GenBank/DDBJ databases">
        <title>A new species of microsporidia sheds light on the evolution of extreme parasitism.</title>
        <authorList>
            <person name="Haag K.L."/>
            <person name="James T.Y."/>
            <person name="Larsson R."/>
            <person name="Schaer T.M."/>
            <person name="Refardt D."/>
            <person name="Pombert J.-F."/>
            <person name="Ebert D."/>
        </authorList>
    </citation>
    <scope>NUCLEOTIDE SEQUENCE [LARGE SCALE GENOMIC DNA]</scope>
    <source>
        <strain evidence="1 2">UGP3</strain>
        <tissue evidence="1">Spores</tissue>
    </source>
</reference>
<dbReference type="AlphaFoldDB" id="A0A098VUZ6"/>
<organism evidence="1 2">
    <name type="scientific">Mitosporidium daphniae</name>
    <dbReference type="NCBI Taxonomy" id="1485682"/>
    <lineage>
        <taxon>Eukaryota</taxon>
        <taxon>Fungi</taxon>
        <taxon>Fungi incertae sedis</taxon>
        <taxon>Microsporidia</taxon>
        <taxon>Mitosporidium</taxon>
    </lineage>
</organism>
<gene>
    <name evidence="1" type="ORF">DI09_138p40</name>
</gene>
<dbReference type="Proteomes" id="UP000029725">
    <property type="component" value="Unassembled WGS sequence"/>
</dbReference>